<sequence length="109" mass="12897">MEEHRNMSYENAKLYKEKTKKWHDKRIHHREIREGQHVLLFNSRLRLFPGKLKSRWSGPFKVHKVHPYGAVDLINPEYGSIFKVNGQRVKVYHEPVALPEHCLAESATP</sequence>
<dbReference type="EMBL" id="CM042052">
    <property type="protein sequence ID" value="KAI3719121.1"/>
    <property type="molecule type" value="Genomic_DNA"/>
</dbReference>
<evidence type="ECO:0000313" key="1">
    <source>
        <dbReference type="EMBL" id="KAI3719121.1"/>
    </source>
</evidence>
<reference evidence="1 2" key="2">
    <citation type="journal article" date="2022" name="Mol. Ecol. Resour.">
        <title>The genomes of chicory, endive, great burdock and yacon provide insights into Asteraceae paleo-polyploidization history and plant inulin production.</title>
        <authorList>
            <person name="Fan W."/>
            <person name="Wang S."/>
            <person name="Wang H."/>
            <person name="Wang A."/>
            <person name="Jiang F."/>
            <person name="Liu H."/>
            <person name="Zhao H."/>
            <person name="Xu D."/>
            <person name="Zhang Y."/>
        </authorList>
    </citation>
    <scope>NUCLEOTIDE SEQUENCE [LARGE SCALE GENOMIC DNA]</scope>
    <source>
        <strain evidence="2">cv. Niubang</strain>
    </source>
</reference>
<accession>A0ACB9BA59</accession>
<comment type="caution">
    <text evidence="1">The sequence shown here is derived from an EMBL/GenBank/DDBJ whole genome shotgun (WGS) entry which is preliminary data.</text>
</comment>
<name>A0ACB9BA59_ARCLA</name>
<evidence type="ECO:0000313" key="2">
    <source>
        <dbReference type="Proteomes" id="UP001055879"/>
    </source>
</evidence>
<gene>
    <name evidence="1" type="ORF">L6452_20013</name>
</gene>
<dbReference type="Proteomes" id="UP001055879">
    <property type="component" value="Linkage Group LG06"/>
</dbReference>
<protein>
    <submittedName>
        <fullName evidence="1">Uncharacterized protein</fullName>
    </submittedName>
</protein>
<reference evidence="2" key="1">
    <citation type="journal article" date="2022" name="Mol. Ecol. Resour.">
        <title>The genomes of chicory, endive, great burdock and yacon provide insights into Asteraceae palaeo-polyploidization history and plant inulin production.</title>
        <authorList>
            <person name="Fan W."/>
            <person name="Wang S."/>
            <person name="Wang H."/>
            <person name="Wang A."/>
            <person name="Jiang F."/>
            <person name="Liu H."/>
            <person name="Zhao H."/>
            <person name="Xu D."/>
            <person name="Zhang Y."/>
        </authorList>
    </citation>
    <scope>NUCLEOTIDE SEQUENCE [LARGE SCALE GENOMIC DNA]</scope>
    <source>
        <strain evidence="2">cv. Niubang</strain>
    </source>
</reference>
<proteinExistence type="predicted"/>
<keyword evidence="2" id="KW-1185">Reference proteome</keyword>
<organism evidence="1 2">
    <name type="scientific">Arctium lappa</name>
    <name type="common">Greater burdock</name>
    <name type="synonym">Lappa major</name>
    <dbReference type="NCBI Taxonomy" id="4217"/>
    <lineage>
        <taxon>Eukaryota</taxon>
        <taxon>Viridiplantae</taxon>
        <taxon>Streptophyta</taxon>
        <taxon>Embryophyta</taxon>
        <taxon>Tracheophyta</taxon>
        <taxon>Spermatophyta</taxon>
        <taxon>Magnoliopsida</taxon>
        <taxon>eudicotyledons</taxon>
        <taxon>Gunneridae</taxon>
        <taxon>Pentapetalae</taxon>
        <taxon>asterids</taxon>
        <taxon>campanulids</taxon>
        <taxon>Asterales</taxon>
        <taxon>Asteraceae</taxon>
        <taxon>Carduoideae</taxon>
        <taxon>Cardueae</taxon>
        <taxon>Arctiinae</taxon>
        <taxon>Arctium</taxon>
    </lineage>
</organism>